<dbReference type="Proteomes" id="UP000515971">
    <property type="component" value="Chromosome"/>
</dbReference>
<dbReference type="KEGG" id="slut:H9L13_10395"/>
<evidence type="ECO:0000313" key="3">
    <source>
        <dbReference type="Proteomes" id="UP000515971"/>
    </source>
</evidence>
<gene>
    <name evidence="2" type="ORF">H9L13_10395</name>
</gene>
<proteinExistence type="predicted"/>
<evidence type="ECO:0000313" key="2">
    <source>
        <dbReference type="EMBL" id="QNN67035.1"/>
    </source>
</evidence>
<sequence length="175" mass="18225">MLKLAALAFAASTTLATPQISETPLNATGPWWEKITVTMTGDGQPQSCRYESSISGADVCAVEGADAKAAGKSDNSEQFTKITFERRFAPGAELPDVKKLHPGDTLLGGSIMALAIDAAGSVKGCKIVATHGGVKPDYGCDEAKAEKFAASTNAPAEPKQAHMMVLVYGHSEQVV</sequence>
<dbReference type="RefSeq" id="WP_187537627.1">
    <property type="nucleotide sequence ID" value="NZ_BAABJT010000001.1"/>
</dbReference>
<protein>
    <recommendedName>
        <fullName evidence="4">DUF3617 family protein</fullName>
    </recommendedName>
</protein>
<evidence type="ECO:0008006" key="4">
    <source>
        <dbReference type="Google" id="ProtNLM"/>
    </source>
</evidence>
<dbReference type="AlphaFoldDB" id="A0A7G9SGR0"/>
<feature type="signal peptide" evidence="1">
    <location>
        <begin position="1"/>
        <end position="16"/>
    </location>
</feature>
<evidence type="ECO:0000256" key="1">
    <source>
        <dbReference type="SAM" id="SignalP"/>
    </source>
</evidence>
<reference evidence="2 3" key="1">
    <citation type="submission" date="2020-08" db="EMBL/GenBank/DDBJ databases">
        <title>Genome sequence of Sphingomonas lutea KCTC 23642T.</title>
        <authorList>
            <person name="Hyun D.-W."/>
            <person name="Bae J.-W."/>
        </authorList>
    </citation>
    <scope>NUCLEOTIDE SEQUENCE [LARGE SCALE GENOMIC DNA]</scope>
    <source>
        <strain evidence="2 3">KCTC 23642</strain>
    </source>
</reference>
<accession>A0A7G9SGR0</accession>
<keyword evidence="1" id="KW-0732">Signal</keyword>
<organism evidence="2 3">
    <name type="scientific">Sphingomonas lutea</name>
    <dbReference type="NCBI Taxonomy" id="1045317"/>
    <lineage>
        <taxon>Bacteria</taxon>
        <taxon>Pseudomonadati</taxon>
        <taxon>Pseudomonadota</taxon>
        <taxon>Alphaproteobacteria</taxon>
        <taxon>Sphingomonadales</taxon>
        <taxon>Sphingomonadaceae</taxon>
        <taxon>Sphingomonas</taxon>
    </lineage>
</organism>
<dbReference type="EMBL" id="CP060718">
    <property type="protein sequence ID" value="QNN67035.1"/>
    <property type="molecule type" value="Genomic_DNA"/>
</dbReference>
<name>A0A7G9SGR0_9SPHN</name>
<feature type="chain" id="PRO_5028912106" description="DUF3617 family protein" evidence="1">
    <location>
        <begin position="17"/>
        <end position="175"/>
    </location>
</feature>
<keyword evidence="3" id="KW-1185">Reference proteome</keyword>